<dbReference type="EMBL" id="CM002910">
    <property type="protein sequence ID" value="KMY91401.1"/>
    <property type="molecule type" value="Genomic_DNA"/>
</dbReference>
<dbReference type="KEGG" id="dsi:Dsimw501_GD21623"/>
<keyword evidence="6 7" id="KW-0720">Serine protease</keyword>
<dbReference type="Pfam" id="PF00326">
    <property type="entry name" value="Peptidase_S9"/>
    <property type="match status" value="1"/>
</dbReference>
<keyword evidence="5 7" id="KW-0378">Hydrolase</keyword>
<dbReference type="InterPro" id="IPR051167">
    <property type="entry name" value="Prolyl_oligopep/macrocyclase"/>
</dbReference>
<reference evidence="10 11" key="1">
    <citation type="journal article" date="2013" name="Genome Res.">
        <title>A second-generation assembly of the Drosophila simulans genome provides new insights into patterns of lineage-specific divergence.</title>
        <authorList>
            <person name="Hu T.T."/>
            <person name="Eisen M.B."/>
            <person name="Thornton K.R."/>
            <person name="Andolfatto P."/>
        </authorList>
    </citation>
    <scope>NUCLEOTIDE SEQUENCE [LARGE SCALE GENOMIC DNA]</scope>
    <source>
        <strain evidence="11">w501</strain>
    </source>
</reference>
<evidence type="ECO:0000259" key="8">
    <source>
        <dbReference type="Pfam" id="PF00326"/>
    </source>
</evidence>
<dbReference type="Gene3D" id="3.40.50.1820">
    <property type="entry name" value="alpha/beta hydrolase"/>
    <property type="match status" value="1"/>
</dbReference>
<evidence type="ECO:0000256" key="2">
    <source>
        <dbReference type="ARBA" id="ARBA00005228"/>
    </source>
</evidence>
<dbReference type="PROSITE" id="PS00708">
    <property type="entry name" value="PRO_ENDOPEP_SER"/>
    <property type="match status" value="1"/>
</dbReference>
<evidence type="ECO:0000256" key="6">
    <source>
        <dbReference type="ARBA" id="ARBA00022825"/>
    </source>
</evidence>
<feature type="domain" description="Peptidase S9A N-terminal" evidence="9">
    <location>
        <begin position="28"/>
        <end position="439"/>
    </location>
</feature>
<evidence type="ECO:0000313" key="10">
    <source>
        <dbReference type="EMBL" id="KMY91401.1"/>
    </source>
</evidence>
<dbReference type="GO" id="GO:0070012">
    <property type="term" value="F:oligopeptidase activity"/>
    <property type="evidence" value="ECO:0007669"/>
    <property type="project" value="TreeGrafter"/>
</dbReference>
<proteinExistence type="inferred from homology"/>
<evidence type="ECO:0000256" key="1">
    <source>
        <dbReference type="ARBA" id="ARBA00001070"/>
    </source>
</evidence>
<dbReference type="Gene3D" id="2.130.10.120">
    <property type="entry name" value="Prolyl oligopeptidase, N-terminal domain"/>
    <property type="match status" value="1"/>
</dbReference>
<evidence type="ECO:0000313" key="11">
    <source>
        <dbReference type="Proteomes" id="UP000035880"/>
    </source>
</evidence>
<accession>A0A0J9R5X3</accession>
<dbReference type="Proteomes" id="UP000035880">
    <property type="component" value="Chromosome 2L"/>
</dbReference>
<dbReference type="InterPro" id="IPR029058">
    <property type="entry name" value="AB_hydrolase_fold"/>
</dbReference>
<dbReference type="AlphaFoldDB" id="A0A0J9R5X3"/>
<dbReference type="FunFam" id="3.40.50.1820:FF:000005">
    <property type="entry name" value="Prolyl endopeptidase"/>
    <property type="match status" value="1"/>
</dbReference>
<dbReference type="Bgee" id="FBgn0193047">
    <property type="expression patterns" value="Expressed in male reproductive system and 2 other cell types or tissues"/>
</dbReference>
<keyword evidence="4 7" id="KW-0645">Protease</keyword>
<dbReference type="PRINTS" id="PR00862">
    <property type="entry name" value="PROLIGOPTASE"/>
</dbReference>
<dbReference type="Pfam" id="PF02897">
    <property type="entry name" value="Peptidase_S9_N"/>
    <property type="match status" value="1"/>
</dbReference>
<sequence length="731" mass="83437">MSRSDALVYGRTDFSRSVEEASLRIVYPEARRDGRFEEMIHGYKIKDVYRWLEDPDSVDTQQFVNAQNIISQSFLERSAERENINSKLTKLWNFPKYGCPMRHGNYYYFFKNTGLQNQSVLMQQKTLESPESIFLDTNSMSSDGTTAISHIKFSEDGAFMAYGLSESGSDWNKIRIRNTKEGIDLPEILEKVKFSNVSWTKDSKGFFYGRYTDQDGIIDGSETKLAENQKLYYHLLGESPHQDTLIAEFPEHPSWRFKTDISDCGKYLILSISHTVRDNMLYYAELGSEEKNAFQLELKPIVDKFEADFDYITNEGSNLYFHTNKDAPNYRVIVIDVNNPAEGNWTTPIPEHKKDVLEWAKCVDGNKLVVCYNCDVKHILQARDLNTGKLIRQFGLDIGSINGISGKKSNSEIFYGFSSFLSPGIIFYYDFAKPSEKPTVLREISLNLEGFRRDNYSVEQVFYKSTDDTDIPMFIVQRKRDIAEPRPCLLYGYGGFNYSLMPSFGILSLMFMDTFDGVLAFPNLRGGGEYGMEWHNGGRMLSKQNVFNDFQAAAEFLTKNNYTTKDRLAIQGASNGGLLVGACINQRPDLFGAAVAQVGVMDMLRFHKFTIGHAWCSDYGNPDERVHFANLIKFSPLHNVHIPLNPDQEYPSTLILTADHDDRVSPLHSYKFVAALQEVVRYSEYQLNPILLRVYTKAGHGAGKPTKMRISEATDIITFFKKTLNVDCINL</sequence>
<dbReference type="GO" id="GO:0005829">
    <property type="term" value="C:cytosol"/>
    <property type="evidence" value="ECO:0007669"/>
    <property type="project" value="TreeGrafter"/>
</dbReference>
<protein>
    <recommendedName>
        <fullName evidence="3 7">Prolyl endopeptidase</fullName>
        <ecNumber evidence="7">3.4.21.-</ecNumber>
    </recommendedName>
</protein>
<evidence type="ECO:0000256" key="5">
    <source>
        <dbReference type="ARBA" id="ARBA00022801"/>
    </source>
</evidence>
<dbReference type="InterPro" id="IPR002470">
    <property type="entry name" value="Peptidase_S9A"/>
</dbReference>
<dbReference type="SUPFAM" id="SSF53474">
    <property type="entry name" value="alpha/beta-Hydrolases"/>
    <property type="match status" value="1"/>
</dbReference>
<organism evidence="10 11">
    <name type="scientific">Drosophila simulans</name>
    <name type="common">Fruit fly</name>
    <dbReference type="NCBI Taxonomy" id="7240"/>
    <lineage>
        <taxon>Eukaryota</taxon>
        <taxon>Metazoa</taxon>
        <taxon>Ecdysozoa</taxon>
        <taxon>Arthropoda</taxon>
        <taxon>Hexapoda</taxon>
        <taxon>Insecta</taxon>
        <taxon>Pterygota</taxon>
        <taxon>Neoptera</taxon>
        <taxon>Endopterygota</taxon>
        <taxon>Diptera</taxon>
        <taxon>Brachycera</taxon>
        <taxon>Muscomorpha</taxon>
        <taxon>Ephydroidea</taxon>
        <taxon>Drosophilidae</taxon>
        <taxon>Drosophila</taxon>
        <taxon>Sophophora</taxon>
    </lineage>
</organism>
<comment type="similarity">
    <text evidence="2 7">Belongs to the peptidase S9A family.</text>
</comment>
<dbReference type="InterPro" id="IPR002471">
    <property type="entry name" value="Pept_S9_AS"/>
</dbReference>
<dbReference type="GO" id="GO:0006508">
    <property type="term" value="P:proteolysis"/>
    <property type="evidence" value="ECO:0007669"/>
    <property type="project" value="UniProtKB-KW"/>
</dbReference>
<dbReference type="SUPFAM" id="SSF50993">
    <property type="entry name" value="Peptidase/esterase 'gauge' domain"/>
    <property type="match status" value="1"/>
</dbReference>
<evidence type="ECO:0000256" key="7">
    <source>
        <dbReference type="RuleBase" id="RU368024"/>
    </source>
</evidence>
<dbReference type="OrthoDB" id="248387at2759"/>
<dbReference type="InterPro" id="IPR001375">
    <property type="entry name" value="Peptidase_S9_cat"/>
</dbReference>
<comment type="catalytic activity">
    <reaction evidence="1">
        <text>Hydrolysis of Pro-|-Xaa &gt;&gt; Ala-|-Xaa in oligopeptides.</text>
        <dbReference type="EC" id="3.4.21.26"/>
    </reaction>
</comment>
<gene>
    <name evidence="10" type="primary">Dsim\GD21623</name>
    <name evidence="10" type="ORF">Dsimw501_GD21623</name>
</gene>
<dbReference type="FunFam" id="2.130.10.120:FF:000001">
    <property type="entry name" value="Prolyl endopeptidase"/>
    <property type="match status" value="1"/>
</dbReference>
<name>A0A0J9R5X3_DROSI</name>
<dbReference type="PANTHER" id="PTHR42881:SF2">
    <property type="entry name" value="PROLYL ENDOPEPTIDASE"/>
    <property type="match status" value="1"/>
</dbReference>
<evidence type="ECO:0000256" key="3">
    <source>
        <dbReference type="ARBA" id="ARBA00016310"/>
    </source>
</evidence>
<evidence type="ECO:0000256" key="4">
    <source>
        <dbReference type="ARBA" id="ARBA00022670"/>
    </source>
</evidence>
<dbReference type="PANTHER" id="PTHR42881">
    <property type="entry name" value="PROLYL ENDOPEPTIDASE"/>
    <property type="match status" value="1"/>
</dbReference>
<feature type="domain" description="Peptidase S9 prolyl oligopeptidase catalytic" evidence="8">
    <location>
        <begin position="509"/>
        <end position="725"/>
    </location>
</feature>
<dbReference type="GO" id="GO:0004252">
    <property type="term" value="F:serine-type endopeptidase activity"/>
    <property type="evidence" value="ECO:0007669"/>
    <property type="project" value="UniProtKB-UniRule"/>
</dbReference>
<evidence type="ECO:0000259" key="9">
    <source>
        <dbReference type="Pfam" id="PF02897"/>
    </source>
</evidence>
<dbReference type="EC" id="3.4.21.-" evidence="7"/>
<dbReference type="InterPro" id="IPR023302">
    <property type="entry name" value="Pept_S9A_N"/>
</dbReference>